<evidence type="ECO:0000313" key="2">
    <source>
        <dbReference type="Proteomes" id="UP000271531"/>
    </source>
</evidence>
<dbReference type="EMBL" id="RBVA01000304">
    <property type="protein sequence ID" value="RMW05638.1"/>
    <property type="molecule type" value="Genomic_DNA"/>
</dbReference>
<name>A0A3M6HL44_PSEAJ</name>
<dbReference type="AlphaFoldDB" id="A0A3M6HL44"/>
<sequence length="327" mass="37626">MKRVFIANFGRDNYEWPNCLRRSTVATMNAEKTHRFWVAGDREGFIETTLKHEKTARGLVPTAGVASRWFNLMTIIAQTSGDIWIHREKNDLWWTESLADAPTFELGEDTSGKSPKTVYVCHKPCTPWAKASLSGSRLDWAALHPKSWDFLSTEATLQQLSPDYAEYALALVHGKNLTPWHERREWREKTTARKAGLVSSFSNLKVAAYRMARTAWATTQQSNGQEIVRWVKNKDFGFPDEEELQLYIEELYHMQEGLCALTDMPMQLDRAQNDDEQLCSLDRIDSNGHYVPGNLQLVCRFANRWKSNGNNTDFMRLIDLIRSTTDL</sequence>
<comment type="caution">
    <text evidence="1">The sequence shown here is derived from an EMBL/GenBank/DDBJ whole genome shotgun (WGS) entry which is preliminary data.</text>
</comment>
<evidence type="ECO:0000313" key="1">
    <source>
        <dbReference type="EMBL" id="RMW05638.1"/>
    </source>
</evidence>
<accession>A0A3M6HL44</accession>
<proteinExistence type="predicted"/>
<organism evidence="1 2">
    <name type="scientific">Pseudomonas amygdali pv. tabaci</name>
    <name type="common">Pseudomonas syringae pv. tabaci</name>
    <dbReference type="NCBI Taxonomy" id="322"/>
    <lineage>
        <taxon>Bacteria</taxon>
        <taxon>Pseudomonadati</taxon>
        <taxon>Pseudomonadota</taxon>
        <taxon>Gammaproteobacteria</taxon>
        <taxon>Pseudomonadales</taxon>
        <taxon>Pseudomonadaceae</taxon>
        <taxon>Pseudomonas</taxon>
        <taxon>Pseudomonas amygdali</taxon>
    </lineage>
</organism>
<dbReference type="Gene3D" id="3.30.40.220">
    <property type="match status" value="1"/>
</dbReference>
<dbReference type="RefSeq" id="WP_117140048.1">
    <property type="nucleotide sequence ID" value="NZ_QPCR01000018.1"/>
</dbReference>
<reference evidence="1 2" key="1">
    <citation type="submission" date="2018-08" db="EMBL/GenBank/DDBJ databases">
        <title>Recombination of ecologically and evolutionarily significant loci maintains genetic cohesion in the Pseudomonas syringae species complex.</title>
        <authorList>
            <person name="Dillon M."/>
            <person name="Thakur S."/>
            <person name="Almeida R.N.D."/>
            <person name="Weir B.S."/>
            <person name="Guttman D.S."/>
        </authorList>
    </citation>
    <scope>NUCLEOTIDE SEQUENCE [LARGE SCALE GENOMIC DNA]</scope>
    <source>
        <strain evidence="1 2">ICMP 4525</strain>
    </source>
</reference>
<protein>
    <submittedName>
        <fullName evidence="1">Uncharacterized protein</fullName>
    </submittedName>
</protein>
<gene>
    <name evidence="1" type="ORF">ALP03_01728</name>
</gene>
<dbReference type="Proteomes" id="UP000271531">
    <property type="component" value="Unassembled WGS sequence"/>
</dbReference>